<dbReference type="OrthoDB" id="9806565at2"/>
<name>Q1IM34_KORVE</name>
<evidence type="ECO:0000256" key="6">
    <source>
        <dbReference type="ARBA" id="ARBA00022723"/>
    </source>
</evidence>
<dbReference type="InterPro" id="IPR017896">
    <property type="entry name" value="4Fe4S_Fe-S-bd"/>
</dbReference>
<evidence type="ECO:0000313" key="18">
    <source>
        <dbReference type="Proteomes" id="UP000002432"/>
    </source>
</evidence>
<dbReference type="PANTHER" id="PTHR10617">
    <property type="entry name" value="ELECTRON TRANSFER FLAVOPROTEIN-UBIQUINONE OXIDOREDUCTASE"/>
    <property type="match status" value="1"/>
</dbReference>
<comment type="catalytic activity">
    <reaction evidence="15">
        <text>a ubiquinone + reduced [electron-transfer flavoprotein] = a ubiquinol + oxidized [electron-transfer flavoprotein] + H(+)</text>
        <dbReference type="Rhea" id="RHEA:24052"/>
        <dbReference type="Rhea" id="RHEA-COMP:9565"/>
        <dbReference type="Rhea" id="RHEA-COMP:9566"/>
        <dbReference type="Rhea" id="RHEA-COMP:10685"/>
        <dbReference type="Rhea" id="RHEA-COMP:10686"/>
        <dbReference type="ChEBI" id="CHEBI:15378"/>
        <dbReference type="ChEBI" id="CHEBI:16389"/>
        <dbReference type="ChEBI" id="CHEBI:17976"/>
        <dbReference type="ChEBI" id="CHEBI:57692"/>
        <dbReference type="ChEBI" id="CHEBI:58307"/>
        <dbReference type="EC" id="1.5.5.1"/>
    </reaction>
</comment>
<dbReference type="FunFam" id="3.30.70.20:FF:000015">
    <property type="entry name" value="Electron transfer flavoprotein-ubiquinone oxidoreductase"/>
    <property type="match status" value="1"/>
</dbReference>
<keyword evidence="8" id="KW-0809">Transit peptide</keyword>
<dbReference type="Gene3D" id="3.30.9.90">
    <property type="match status" value="1"/>
</dbReference>
<sequence>MIVFRKPLSGVDRPQMDADVVIVGGGPAGMACALRLSQLIDAHNQANPELQVSKENIYVLEKAREVGQHCLSGALLDPRSMNELLPGWEKEAPIEAPVSKESVYYLTKTGKIKAPITPPPMRDHGNYVISINRFVKWMGEKVEATGITLFTGFAGSELLIEDGKVTGVRTDDKGVDKRGEQKSNFDPGYDLKTKVLILAEGPRGSLTKQLVGRFNLEEHRNPQTYGVGVKELWELPAGRVAAGEVIYTLGYPLTFQEYGGAWIYGGKDNVVSLGFVTGLDYEDPRIDPQHVLQSFKAHPFIAKLLEGGKMIRYGAKSLPYGGWWALPPLAGDGWMIIGDSAGFLNSQRLKGIHLAIKSGMLAAESAFDAMLANEFSKKQLQSFPDKVNDSWIRTELWPVRNFHQGFEHGFVQGMMHTALQQVTGGHGIMNKYPAHAGHTKMHPVWDMLGYGDRRQRLIGPAKGDGKLTFDKLTDLYHSGTKHEEDQPAHLVIHDTNICSTRCAKEFGNPCTNFCPANVYEMVDSQDVPGGKEIHLNPSNCVHCKTCDIMDPYEIITWVPPEGGGGPNYDGM</sequence>
<dbReference type="EMBL" id="CP000360">
    <property type="protein sequence ID" value="ABF42066.1"/>
    <property type="molecule type" value="Genomic_DNA"/>
</dbReference>
<evidence type="ECO:0000256" key="7">
    <source>
        <dbReference type="ARBA" id="ARBA00022827"/>
    </source>
</evidence>
<keyword evidence="14" id="KW-0472">Membrane</keyword>
<dbReference type="GO" id="GO:0016020">
    <property type="term" value="C:membrane"/>
    <property type="evidence" value="ECO:0007669"/>
    <property type="project" value="UniProtKB-SubCell"/>
</dbReference>
<evidence type="ECO:0000256" key="4">
    <source>
        <dbReference type="ARBA" id="ARBA00022448"/>
    </source>
</evidence>
<keyword evidence="18" id="KW-1185">Reference proteome</keyword>
<comment type="function">
    <text evidence="2 15">Accepts electrons from ETF and reduces ubiquinone.</text>
</comment>
<dbReference type="EnsemblBacteria" id="ABF42066">
    <property type="protein sequence ID" value="ABF42066"/>
    <property type="gene ID" value="Acid345_3065"/>
</dbReference>
<dbReference type="InterPro" id="IPR040156">
    <property type="entry name" value="ETF-QO"/>
</dbReference>
<dbReference type="PANTHER" id="PTHR10617:SF107">
    <property type="entry name" value="ELECTRON TRANSFER FLAVOPROTEIN-UBIQUINONE OXIDOREDUCTASE, MITOCHONDRIAL"/>
    <property type="match status" value="1"/>
</dbReference>
<dbReference type="SUPFAM" id="SSF51905">
    <property type="entry name" value="FAD/NAD(P)-binding domain"/>
    <property type="match status" value="1"/>
</dbReference>
<gene>
    <name evidence="17" type="ordered locus">Acid345_3065</name>
</gene>
<evidence type="ECO:0000313" key="17">
    <source>
        <dbReference type="EMBL" id="ABF42066.1"/>
    </source>
</evidence>
<evidence type="ECO:0000256" key="8">
    <source>
        <dbReference type="ARBA" id="ARBA00022946"/>
    </source>
</evidence>
<evidence type="ECO:0000256" key="15">
    <source>
        <dbReference type="RuleBase" id="RU366068"/>
    </source>
</evidence>
<evidence type="ECO:0000256" key="1">
    <source>
        <dbReference type="ARBA" id="ARBA00001974"/>
    </source>
</evidence>
<dbReference type="RefSeq" id="WP_011523867.1">
    <property type="nucleotide sequence ID" value="NC_008009.1"/>
</dbReference>
<dbReference type="PROSITE" id="PS51379">
    <property type="entry name" value="4FE4S_FER_2"/>
    <property type="match status" value="1"/>
</dbReference>
<evidence type="ECO:0000256" key="3">
    <source>
        <dbReference type="ARBA" id="ARBA00004370"/>
    </source>
</evidence>
<evidence type="ECO:0000256" key="11">
    <source>
        <dbReference type="ARBA" id="ARBA00023004"/>
    </source>
</evidence>
<evidence type="ECO:0000256" key="10">
    <source>
        <dbReference type="ARBA" id="ARBA00023002"/>
    </source>
</evidence>
<dbReference type="EC" id="1.5.5.1" evidence="15"/>
<accession>Q1IM34</accession>
<keyword evidence="6 15" id="KW-0479">Metal-binding</keyword>
<dbReference type="GO" id="GO:0051539">
    <property type="term" value="F:4 iron, 4 sulfur cluster binding"/>
    <property type="evidence" value="ECO:0007669"/>
    <property type="project" value="UniProtKB-UniRule"/>
</dbReference>
<keyword evidence="13 15" id="KW-0830">Ubiquinone</keyword>
<dbReference type="Proteomes" id="UP000002432">
    <property type="component" value="Chromosome"/>
</dbReference>
<evidence type="ECO:0000256" key="2">
    <source>
        <dbReference type="ARBA" id="ARBA00002819"/>
    </source>
</evidence>
<dbReference type="GO" id="GO:0046872">
    <property type="term" value="F:metal ion binding"/>
    <property type="evidence" value="ECO:0007669"/>
    <property type="project" value="UniProtKB-KW"/>
</dbReference>
<evidence type="ECO:0000256" key="14">
    <source>
        <dbReference type="ARBA" id="ARBA00023136"/>
    </source>
</evidence>
<dbReference type="Gene3D" id="3.30.70.20">
    <property type="match status" value="1"/>
</dbReference>
<reference evidence="17 18" key="1">
    <citation type="journal article" date="2009" name="Appl. Environ. Microbiol.">
        <title>Three genomes from the phylum Acidobacteria provide insight into the lifestyles of these microorganisms in soils.</title>
        <authorList>
            <person name="Ward N.L."/>
            <person name="Challacombe J.F."/>
            <person name="Janssen P.H."/>
            <person name="Henrissat B."/>
            <person name="Coutinho P.M."/>
            <person name="Wu M."/>
            <person name="Xie G."/>
            <person name="Haft D.H."/>
            <person name="Sait M."/>
            <person name="Badger J."/>
            <person name="Barabote R.D."/>
            <person name="Bradley B."/>
            <person name="Brettin T.S."/>
            <person name="Brinkac L.M."/>
            <person name="Bruce D."/>
            <person name="Creasy T."/>
            <person name="Daugherty S.C."/>
            <person name="Davidsen T.M."/>
            <person name="DeBoy R.T."/>
            <person name="Detter J.C."/>
            <person name="Dodson R.J."/>
            <person name="Durkin A.S."/>
            <person name="Ganapathy A."/>
            <person name="Gwinn-Giglio M."/>
            <person name="Han C.S."/>
            <person name="Khouri H."/>
            <person name="Kiss H."/>
            <person name="Kothari S.P."/>
            <person name="Madupu R."/>
            <person name="Nelson K.E."/>
            <person name="Nelson W.C."/>
            <person name="Paulsen I."/>
            <person name="Penn K."/>
            <person name="Ren Q."/>
            <person name="Rosovitz M.J."/>
            <person name="Selengut J.D."/>
            <person name="Shrivastava S."/>
            <person name="Sullivan S.A."/>
            <person name="Tapia R."/>
            <person name="Thompson L.S."/>
            <person name="Watkins K.L."/>
            <person name="Yang Q."/>
            <person name="Yu C."/>
            <person name="Zafar N."/>
            <person name="Zhou L."/>
            <person name="Kuske C.R."/>
        </authorList>
    </citation>
    <scope>NUCLEOTIDE SEQUENCE [LARGE SCALE GENOMIC DNA]</scope>
    <source>
        <strain evidence="17 18">Ellin345</strain>
    </source>
</reference>
<evidence type="ECO:0000256" key="13">
    <source>
        <dbReference type="ARBA" id="ARBA00023075"/>
    </source>
</evidence>
<keyword evidence="10 15" id="KW-0560">Oxidoreductase</keyword>
<comment type="subcellular location">
    <subcellularLocation>
        <location evidence="3">Membrane</location>
    </subcellularLocation>
</comment>
<keyword evidence="11 15" id="KW-0408">Iron</keyword>
<dbReference type="Pfam" id="PF21162">
    <property type="entry name" value="ETFQO_UQ-bd"/>
    <property type="match status" value="1"/>
</dbReference>
<dbReference type="HOGENOM" id="CLU_009667_4_1_0"/>
<dbReference type="AlphaFoldDB" id="Q1IM34"/>
<keyword evidence="4 15" id="KW-0813">Transport</keyword>
<evidence type="ECO:0000256" key="9">
    <source>
        <dbReference type="ARBA" id="ARBA00022982"/>
    </source>
</evidence>
<feature type="domain" description="4Fe-4S ferredoxin-type" evidence="16">
    <location>
        <begin position="531"/>
        <end position="560"/>
    </location>
</feature>
<dbReference type="InterPro" id="IPR049398">
    <property type="entry name" value="ETF-QO/FixC_UQ-bd"/>
</dbReference>
<dbReference type="InterPro" id="IPR007859">
    <property type="entry name" value="ETF-QO/FixX_C"/>
</dbReference>
<dbReference type="Gene3D" id="3.50.50.60">
    <property type="entry name" value="FAD/NAD(P)-binding domain"/>
    <property type="match status" value="1"/>
</dbReference>
<dbReference type="Pfam" id="PF05187">
    <property type="entry name" value="Fer4_ETF_QO"/>
    <property type="match status" value="1"/>
</dbReference>
<dbReference type="KEGG" id="aba:Acid345_3065"/>
<dbReference type="GO" id="GO:0004174">
    <property type="term" value="F:electron-transferring-flavoprotein dehydrogenase activity"/>
    <property type="evidence" value="ECO:0007669"/>
    <property type="project" value="UniProtKB-UniRule"/>
</dbReference>
<protein>
    <recommendedName>
        <fullName evidence="15">Electron transfer flavoprotein-ubiquinone oxidoreductase</fullName>
        <shortName evidence="15">ETF-QO</shortName>
        <ecNumber evidence="15">1.5.5.1</ecNumber>
    </recommendedName>
</protein>
<evidence type="ECO:0000256" key="12">
    <source>
        <dbReference type="ARBA" id="ARBA00023014"/>
    </source>
</evidence>
<evidence type="ECO:0000256" key="5">
    <source>
        <dbReference type="ARBA" id="ARBA00022630"/>
    </source>
</evidence>
<keyword evidence="12 15" id="KW-0411">Iron-sulfur</keyword>
<dbReference type="eggNOG" id="COG0644">
    <property type="taxonomic scope" value="Bacteria"/>
</dbReference>
<dbReference type="InterPro" id="IPR036188">
    <property type="entry name" value="FAD/NAD-bd_sf"/>
</dbReference>
<dbReference type="PROSITE" id="PS51257">
    <property type="entry name" value="PROKAR_LIPOPROTEIN"/>
    <property type="match status" value="1"/>
</dbReference>
<keyword evidence="9 15" id="KW-0249">Electron transport</keyword>
<evidence type="ECO:0000259" key="16">
    <source>
        <dbReference type="PROSITE" id="PS51379"/>
    </source>
</evidence>
<dbReference type="eggNOG" id="COG2440">
    <property type="taxonomic scope" value="Bacteria"/>
</dbReference>
<comment type="cofactor">
    <cofactor evidence="1 15">
        <name>FAD</name>
        <dbReference type="ChEBI" id="CHEBI:57692"/>
    </cofactor>
</comment>
<comment type="cofactor">
    <cofactor evidence="15">
        <name>[4Fe-4S] cluster</name>
        <dbReference type="ChEBI" id="CHEBI:49883"/>
    </cofactor>
    <text evidence="15">Binds 1 [4Fe-4S] cluster.</text>
</comment>
<organism evidence="17 18">
    <name type="scientific">Koribacter versatilis (strain Ellin345)</name>
    <dbReference type="NCBI Taxonomy" id="204669"/>
    <lineage>
        <taxon>Bacteria</taxon>
        <taxon>Pseudomonadati</taxon>
        <taxon>Acidobacteriota</taxon>
        <taxon>Terriglobia</taxon>
        <taxon>Terriglobales</taxon>
        <taxon>Candidatus Korobacteraceae</taxon>
        <taxon>Candidatus Korobacter</taxon>
    </lineage>
</organism>
<dbReference type="SUPFAM" id="SSF54862">
    <property type="entry name" value="4Fe-4S ferredoxins"/>
    <property type="match status" value="1"/>
</dbReference>
<proteinExistence type="predicted"/>
<dbReference type="STRING" id="204669.Acid345_3065"/>
<keyword evidence="7 15" id="KW-0274">FAD</keyword>
<dbReference type="SUPFAM" id="SSF54373">
    <property type="entry name" value="FAD-linked reductases, C-terminal domain"/>
    <property type="match status" value="1"/>
</dbReference>
<keyword evidence="5 15" id="KW-0285">Flavoprotein</keyword>